<dbReference type="AlphaFoldDB" id="A0A6M3K0D4"/>
<sequence>MEENNMQKWSKVFPKKEGLYWFYGYRYGKMSCGKKQQPELMLVKVVKCRSNVFMYIASGQFLYETKVECPHFQKVTLPIFPTDLD</sequence>
<dbReference type="EMBL" id="MT142189">
    <property type="protein sequence ID" value="QJA75866.1"/>
    <property type="molecule type" value="Genomic_DNA"/>
</dbReference>
<name>A0A6M3K0D4_9ZZZZ</name>
<gene>
    <name evidence="1" type="ORF">MM415A01668_0015</name>
</gene>
<evidence type="ECO:0000313" key="1">
    <source>
        <dbReference type="EMBL" id="QJA75866.1"/>
    </source>
</evidence>
<reference evidence="1" key="1">
    <citation type="submission" date="2020-03" db="EMBL/GenBank/DDBJ databases">
        <title>The deep terrestrial virosphere.</title>
        <authorList>
            <person name="Holmfeldt K."/>
            <person name="Nilsson E."/>
            <person name="Simone D."/>
            <person name="Lopez-Fernandez M."/>
            <person name="Wu X."/>
            <person name="de Brujin I."/>
            <person name="Lundin D."/>
            <person name="Andersson A."/>
            <person name="Bertilsson S."/>
            <person name="Dopson M."/>
        </authorList>
    </citation>
    <scope>NUCLEOTIDE SEQUENCE</scope>
    <source>
        <strain evidence="1">MM415A01668</strain>
    </source>
</reference>
<proteinExistence type="predicted"/>
<accession>A0A6M3K0D4</accession>
<protein>
    <submittedName>
        <fullName evidence="1">Uncharacterized protein</fullName>
    </submittedName>
</protein>
<organism evidence="1">
    <name type="scientific">viral metagenome</name>
    <dbReference type="NCBI Taxonomy" id="1070528"/>
    <lineage>
        <taxon>unclassified sequences</taxon>
        <taxon>metagenomes</taxon>
        <taxon>organismal metagenomes</taxon>
    </lineage>
</organism>